<keyword evidence="3" id="KW-1185">Reference proteome</keyword>
<dbReference type="OrthoDB" id="2947796at2759"/>
<feature type="compositionally biased region" description="Basic and acidic residues" evidence="1">
    <location>
        <begin position="776"/>
        <end position="805"/>
    </location>
</feature>
<feature type="compositionally biased region" description="Acidic residues" evidence="1">
    <location>
        <begin position="157"/>
        <end position="189"/>
    </location>
</feature>
<gene>
    <name evidence="2" type="ORF">CC1G_11680</name>
</gene>
<feature type="compositionally biased region" description="Polar residues" evidence="1">
    <location>
        <begin position="591"/>
        <end position="600"/>
    </location>
</feature>
<dbReference type="HOGENOM" id="CLU_335230_0_0_1"/>
<dbReference type="InParanoid" id="A8P3U4"/>
<dbReference type="STRING" id="240176.A8P3U4"/>
<accession>A8P3U4</accession>
<dbReference type="Proteomes" id="UP000001861">
    <property type="component" value="Unassembled WGS sequence"/>
</dbReference>
<feature type="region of interest" description="Disordered" evidence="1">
    <location>
        <begin position="688"/>
        <end position="851"/>
    </location>
</feature>
<organism evidence="2 3">
    <name type="scientific">Coprinopsis cinerea (strain Okayama-7 / 130 / ATCC MYA-4618 / FGSC 9003)</name>
    <name type="common">Inky cap fungus</name>
    <name type="synonym">Hormographiella aspergillata</name>
    <dbReference type="NCBI Taxonomy" id="240176"/>
    <lineage>
        <taxon>Eukaryota</taxon>
        <taxon>Fungi</taxon>
        <taxon>Dikarya</taxon>
        <taxon>Basidiomycota</taxon>
        <taxon>Agaricomycotina</taxon>
        <taxon>Agaricomycetes</taxon>
        <taxon>Agaricomycetidae</taxon>
        <taxon>Agaricales</taxon>
        <taxon>Agaricineae</taxon>
        <taxon>Psathyrellaceae</taxon>
        <taxon>Coprinopsis</taxon>
    </lineage>
</organism>
<reference evidence="2 3" key="1">
    <citation type="journal article" date="2010" name="Proc. Natl. Acad. Sci. U.S.A.">
        <title>Insights into evolution of multicellular fungi from the assembled chromosomes of the mushroom Coprinopsis cinerea (Coprinus cinereus).</title>
        <authorList>
            <person name="Stajich J.E."/>
            <person name="Wilke S.K."/>
            <person name="Ahren D."/>
            <person name="Au C.H."/>
            <person name="Birren B.W."/>
            <person name="Borodovsky M."/>
            <person name="Burns C."/>
            <person name="Canback B."/>
            <person name="Casselton L.A."/>
            <person name="Cheng C.K."/>
            <person name="Deng J."/>
            <person name="Dietrich F.S."/>
            <person name="Fargo D.C."/>
            <person name="Farman M.L."/>
            <person name="Gathman A.C."/>
            <person name="Goldberg J."/>
            <person name="Guigo R."/>
            <person name="Hoegger P.J."/>
            <person name="Hooker J.B."/>
            <person name="Huggins A."/>
            <person name="James T.Y."/>
            <person name="Kamada T."/>
            <person name="Kilaru S."/>
            <person name="Kodira C."/>
            <person name="Kues U."/>
            <person name="Kupfer D."/>
            <person name="Kwan H.S."/>
            <person name="Lomsadze A."/>
            <person name="Li W."/>
            <person name="Lilly W.W."/>
            <person name="Ma L.J."/>
            <person name="Mackey A.J."/>
            <person name="Manning G."/>
            <person name="Martin F."/>
            <person name="Muraguchi H."/>
            <person name="Natvig D.O."/>
            <person name="Palmerini H."/>
            <person name="Ramesh M.A."/>
            <person name="Rehmeyer C.J."/>
            <person name="Roe B.A."/>
            <person name="Shenoy N."/>
            <person name="Stanke M."/>
            <person name="Ter-Hovhannisyan V."/>
            <person name="Tunlid A."/>
            <person name="Velagapudi R."/>
            <person name="Vision T.J."/>
            <person name="Zeng Q."/>
            <person name="Zolan M.E."/>
            <person name="Pukkila P.J."/>
        </authorList>
    </citation>
    <scope>NUCLEOTIDE SEQUENCE [LARGE SCALE GENOMIC DNA]</scope>
    <source>
        <strain evidence="3">Okayama-7 / 130 / ATCC MYA-4618 / FGSC 9003</strain>
    </source>
</reference>
<evidence type="ECO:0000313" key="2">
    <source>
        <dbReference type="EMBL" id="EAU83219.2"/>
    </source>
</evidence>
<feature type="region of interest" description="Disordered" evidence="1">
    <location>
        <begin position="495"/>
        <end position="552"/>
    </location>
</feature>
<name>A8P3U4_COPC7</name>
<feature type="region of interest" description="Disordered" evidence="1">
    <location>
        <begin position="149"/>
        <end position="210"/>
    </location>
</feature>
<dbReference type="EMBL" id="AACS02000004">
    <property type="protein sequence ID" value="EAU83219.2"/>
    <property type="molecule type" value="Genomic_DNA"/>
</dbReference>
<evidence type="ECO:0000313" key="3">
    <source>
        <dbReference type="Proteomes" id="UP000001861"/>
    </source>
</evidence>
<feature type="region of interest" description="Disordered" evidence="1">
    <location>
        <begin position="581"/>
        <end position="639"/>
    </location>
</feature>
<dbReference type="GeneID" id="6015211"/>
<sequence length="851" mass="94943">MPTSFQRYDTSAKETDDEASPYALKISQVALLKSKLDTYRDLKGKARKRFAHKLAQILRNEIQDLSGTAMPQAKHEALKRAVTEWFKQNVQRIRGNGKRMWGIRWHGRLVFQYERTRAILHIARLLVDNAPLPDLRGLIDQEERILPSETKEFQWIPDDDEEEDEEGAGNLDVLEEEEEEVEEEEEEGEGSTSRDGKLGVSKKPSKAPMPKAFHKYQTATTLLWETLTDDERHYYHTTAEKWRSQGPPLAEQRRAAERFISSRCLDFATALLNDMNARVYMLVGYEDTKGDAYGIQYDFTKELRGGEAFKKVYKKELQESGILDYWGDYVGNLYNRDVVNQEGPTTKARRSHSKPLVPLPVDKWGVPSLPPLSQMPKGEQTSVWLCDVLRSFFTRHYARGSQPLPSRVGPHSYSRVPWKAIRTNIRRCIDQEYLPDDLAEIWNDPSQLDLDKRLKLYSFYLARQNDPTVDIVFEFSHLPSRGGKTFHPRKYSLETVVSPDSDDDGDYGYKDVSRFVPPRPRPTPSPSKLKSKTGKKGDTKRVTFDTGSTGSKKAKKTKLSYLEVSDNDSLNGTVRFSDSSLSDCEGFGGPRQTSTTSQLSDCEAFGETSPQLSDCEALGQPSHSRPPSPELSDCDAFGDDGASVAAQLSDCDAFGDDGATVAAQLSDCDAFGDDGASVAAQLSDCDAFGDDGADVDLSHDGPELEETTVGLPATELSDCDGFQDEVSVNSSEEEVDDTLPDPNRQQLPPPKSPRRLAVPVVLIENSPRTPRTRSRAAKERAQSEVRRSGRVEKLESLKRKRELGEGSRTGGPESSKRTKTTKPASGVAAPKRIAKGRGGPVSRRGSGRTRK</sequence>
<dbReference type="KEGG" id="cci:CC1G_11680"/>
<protein>
    <submittedName>
        <fullName evidence="2">Uncharacterized protein</fullName>
    </submittedName>
</protein>
<evidence type="ECO:0000256" key="1">
    <source>
        <dbReference type="SAM" id="MobiDB-lite"/>
    </source>
</evidence>
<dbReference type="RefSeq" id="XP_001838618.2">
    <property type="nucleotide sequence ID" value="XM_001838566.2"/>
</dbReference>
<dbReference type="VEuPathDB" id="FungiDB:CC1G_11680"/>
<comment type="caution">
    <text evidence="2">The sequence shown here is derived from an EMBL/GenBank/DDBJ whole genome shotgun (WGS) entry which is preliminary data.</text>
</comment>
<proteinExistence type="predicted"/>
<dbReference type="AlphaFoldDB" id="A8P3U4"/>